<accession>A0AAI8Z2J2</accession>
<protein>
    <submittedName>
        <fullName evidence="1">Uncharacterized protein</fullName>
    </submittedName>
</protein>
<comment type="caution">
    <text evidence="1">The sequence shown here is derived from an EMBL/GenBank/DDBJ whole genome shotgun (WGS) entry which is preliminary data.</text>
</comment>
<dbReference type="Proteomes" id="UP001296104">
    <property type="component" value="Unassembled WGS sequence"/>
</dbReference>
<evidence type="ECO:0000313" key="1">
    <source>
        <dbReference type="EMBL" id="CAK4031306.1"/>
    </source>
</evidence>
<organism evidence="1 2">
    <name type="scientific">Lecanosticta acicola</name>
    <dbReference type="NCBI Taxonomy" id="111012"/>
    <lineage>
        <taxon>Eukaryota</taxon>
        <taxon>Fungi</taxon>
        <taxon>Dikarya</taxon>
        <taxon>Ascomycota</taxon>
        <taxon>Pezizomycotina</taxon>
        <taxon>Dothideomycetes</taxon>
        <taxon>Dothideomycetidae</taxon>
        <taxon>Mycosphaerellales</taxon>
        <taxon>Mycosphaerellaceae</taxon>
        <taxon>Lecanosticta</taxon>
    </lineage>
</organism>
<dbReference type="AlphaFoldDB" id="A0AAI8Z2J2"/>
<gene>
    <name evidence="1" type="ORF">LECACI_7A006464</name>
</gene>
<name>A0AAI8Z2J2_9PEZI</name>
<keyword evidence="2" id="KW-1185">Reference proteome</keyword>
<evidence type="ECO:0000313" key="2">
    <source>
        <dbReference type="Proteomes" id="UP001296104"/>
    </source>
</evidence>
<proteinExistence type="predicted"/>
<sequence length="157" mass="17754">MATIDQQQEQTSIRIVDDKSVEIRDSKQVIFKYTFKNTSLLEEARTLPYGAASGPQFDNRDLAMAGDGLITRLIQRRWRQSARPRSVYLELYQFGMQSNAYMAHIADQRGLIENCMKRNGLPVRSADVDQHTKGDSDIGCRHPAIMSFKPSIISTAS</sequence>
<reference evidence="1" key="1">
    <citation type="submission" date="2023-11" db="EMBL/GenBank/DDBJ databases">
        <authorList>
            <person name="Alioto T."/>
            <person name="Alioto T."/>
            <person name="Gomez Garrido J."/>
        </authorList>
    </citation>
    <scope>NUCLEOTIDE SEQUENCE</scope>
</reference>
<dbReference type="EMBL" id="CAVMBE010000046">
    <property type="protein sequence ID" value="CAK4031306.1"/>
    <property type="molecule type" value="Genomic_DNA"/>
</dbReference>